<dbReference type="Proteomes" id="UP001152795">
    <property type="component" value="Unassembled WGS sequence"/>
</dbReference>
<dbReference type="EMBL" id="CACRXK020016533">
    <property type="protein sequence ID" value="CAB4029977.1"/>
    <property type="molecule type" value="Genomic_DNA"/>
</dbReference>
<dbReference type="AlphaFoldDB" id="A0A6S7JG10"/>
<dbReference type="OrthoDB" id="660555at2759"/>
<accession>A0A6S7JG10</accession>
<dbReference type="InterPro" id="IPR001611">
    <property type="entry name" value="Leu-rich_rpt"/>
</dbReference>
<evidence type="ECO:0000313" key="2">
    <source>
        <dbReference type="Proteomes" id="UP001152795"/>
    </source>
</evidence>
<comment type="caution">
    <text evidence="1">The sequence shown here is derived from an EMBL/GenBank/DDBJ whole genome shotgun (WGS) entry which is preliminary data.</text>
</comment>
<protein>
    <submittedName>
        <fullName evidence="1">Leucine-rich repeat-containing 63</fullName>
    </submittedName>
</protein>
<gene>
    <name evidence="1" type="ORF">PACLA_8A089729</name>
</gene>
<feature type="non-terminal residue" evidence="1">
    <location>
        <position position="1"/>
    </location>
</feature>
<sequence>LAAVILTCEETDLDKRITEVLEEVDVTSSQPPAWFQREPGPDLPKDVGTMADTLRELSELSSLDARGAPDIAHILNRHLDQRQEHATFDLKRESWPQSEVLLSRSPTAFFQGTARCSSPFRNDDNQHETMLTAAEFIILETIVRCYTTLDLKAHFIAHLPNIEPLCMKLTVVNLSFNNFRVVPSQILTIKNLVNLNLRNNPIKELPPEIGQLRQLQILIVSFCLVSCIPVRLSFLPKEIGNLRSLREFSVEGNELGALPTGILQLKLKHFRMMNNFTHSLFWRETTSNQPQRLFHMAAQKMVSERYADVSVPEEIRKQIL</sequence>
<keyword evidence="2" id="KW-1185">Reference proteome</keyword>
<evidence type="ECO:0000313" key="1">
    <source>
        <dbReference type="EMBL" id="CAB4029977.1"/>
    </source>
</evidence>
<dbReference type="Pfam" id="PF00560">
    <property type="entry name" value="LRR_1"/>
    <property type="match status" value="1"/>
</dbReference>
<proteinExistence type="predicted"/>
<dbReference type="PANTHER" id="PTHR48051:SF1">
    <property type="entry name" value="RAS SUPPRESSOR PROTEIN 1"/>
    <property type="match status" value="1"/>
</dbReference>
<dbReference type="PROSITE" id="PS51450">
    <property type="entry name" value="LRR"/>
    <property type="match status" value="1"/>
</dbReference>
<dbReference type="InterPro" id="IPR050216">
    <property type="entry name" value="LRR_domain-containing"/>
</dbReference>
<organism evidence="1 2">
    <name type="scientific">Paramuricea clavata</name>
    <name type="common">Red gorgonian</name>
    <name type="synonym">Violescent sea-whip</name>
    <dbReference type="NCBI Taxonomy" id="317549"/>
    <lineage>
        <taxon>Eukaryota</taxon>
        <taxon>Metazoa</taxon>
        <taxon>Cnidaria</taxon>
        <taxon>Anthozoa</taxon>
        <taxon>Octocorallia</taxon>
        <taxon>Malacalcyonacea</taxon>
        <taxon>Plexauridae</taxon>
        <taxon>Paramuricea</taxon>
    </lineage>
</organism>
<dbReference type="InterPro" id="IPR032675">
    <property type="entry name" value="LRR_dom_sf"/>
</dbReference>
<name>A0A6S7JG10_PARCT</name>
<dbReference type="InterPro" id="IPR003591">
    <property type="entry name" value="Leu-rich_rpt_typical-subtyp"/>
</dbReference>
<dbReference type="SMART" id="SM00369">
    <property type="entry name" value="LRR_TYP"/>
    <property type="match status" value="2"/>
</dbReference>
<dbReference type="GO" id="GO:0005737">
    <property type="term" value="C:cytoplasm"/>
    <property type="evidence" value="ECO:0007669"/>
    <property type="project" value="TreeGrafter"/>
</dbReference>
<dbReference type="Gene3D" id="3.80.10.10">
    <property type="entry name" value="Ribonuclease Inhibitor"/>
    <property type="match status" value="1"/>
</dbReference>
<feature type="non-terminal residue" evidence="1">
    <location>
        <position position="320"/>
    </location>
</feature>
<dbReference type="PANTHER" id="PTHR48051">
    <property type="match status" value="1"/>
</dbReference>
<reference evidence="1" key="1">
    <citation type="submission" date="2020-04" db="EMBL/GenBank/DDBJ databases">
        <authorList>
            <person name="Alioto T."/>
            <person name="Alioto T."/>
            <person name="Gomez Garrido J."/>
        </authorList>
    </citation>
    <scope>NUCLEOTIDE SEQUENCE</scope>
    <source>
        <strain evidence="1">A484AB</strain>
    </source>
</reference>
<dbReference type="SUPFAM" id="SSF52058">
    <property type="entry name" value="L domain-like"/>
    <property type="match status" value="1"/>
</dbReference>